<evidence type="ECO:0000256" key="9">
    <source>
        <dbReference type="ARBA" id="ARBA00023136"/>
    </source>
</evidence>
<evidence type="ECO:0000256" key="8">
    <source>
        <dbReference type="ARBA" id="ARBA00023077"/>
    </source>
</evidence>
<evidence type="ECO:0000313" key="17">
    <source>
        <dbReference type="Proteomes" id="UP000037600"/>
    </source>
</evidence>
<evidence type="ECO:0000313" key="16">
    <source>
        <dbReference type="EMBL" id="KMT64876.1"/>
    </source>
</evidence>
<proteinExistence type="inferred from homology"/>
<keyword evidence="5 11" id="KW-0812">Transmembrane</keyword>
<reference evidence="16 17" key="1">
    <citation type="submission" date="2015-04" db="EMBL/GenBank/DDBJ databases">
        <title>Draft Genome Sequence of the Novel Agar-Digesting Marine Bacterium Q1.</title>
        <authorList>
            <person name="Li Y."/>
            <person name="Li D."/>
            <person name="Chen G."/>
            <person name="Du Z."/>
        </authorList>
    </citation>
    <scope>NUCLEOTIDE SEQUENCE [LARGE SCALE GENOMIC DNA]</scope>
    <source>
        <strain evidence="16 17">Q1</strain>
    </source>
</reference>
<keyword evidence="4" id="KW-0410">Iron transport</keyword>
<evidence type="ECO:0000256" key="3">
    <source>
        <dbReference type="ARBA" id="ARBA00022452"/>
    </source>
</evidence>
<feature type="domain" description="TonB-dependent receptor plug" evidence="15">
    <location>
        <begin position="42"/>
        <end position="148"/>
    </location>
</feature>
<evidence type="ECO:0000256" key="4">
    <source>
        <dbReference type="ARBA" id="ARBA00022496"/>
    </source>
</evidence>
<sequence length="697" mass="78663">MKFNKAVLTSAILSSLHFPAFAEDTQNIEVIEVKGEFKTLNLKSTPASIGIIGSEAIDRKSATHLEEILTSAANLNFAGGTSRARFFQIRGLGAQGEYFAPVNYPVGLYIDDIDFSVMASGATLFDVNQVEVFRGPQGTRFGANALAGLIYLKSNAPTNTASGKLKLGVGNYNTKEIGLAYSNGLTKDLSYRVSAHQFKNDGFIRNDYLKAEDTNNRDELSLKGTLRFSPSADFVWDLNLYHINIDNSYDAFSLDNTRVTYSDQPGRDAQKSNAISSNLKIKLSDSASFQSIFTYAESEIAYEFDIDWSYIGIAPGWEYSQYEQNLRDKSNYTGEFRFMSEEAGLIFNDTTSWVIGAYYQKSEDELNHRYTKFDIDTETPSYTYFDSNFENEKQALFVQTNSQLSANFDLSVGFRYEQHQMTFADSNKITASPDYNMLGGKVSLGYKLTQDLYAYGLVSRGYMTGGVSLDANLTQQERTFEPEFLWNYETGLKYQNESLFVRLAAFYMDREAAQITRNKVITNEDNSSTFIPYTTNAETGFSKGLELETNWFATNALEMYLNLGYLVAEFENLPAEGDFAAIEAGEFSQTPTYTLNLGLNLSITDQLWLNLELDRKDEFRFSDDHDTMSLSKNLVNASLNIEFDALTVKVWGRNLFDQDTYTQGFSFPNDPRTEYPEQSWVQYGEPRVFGVTAEYSF</sequence>
<comment type="caution">
    <text evidence="16">The sequence shown here is derived from an EMBL/GenBank/DDBJ whole genome shotgun (WGS) entry which is preliminary data.</text>
</comment>
<dbReference type="InterPro" id="IPR036942">
    <property type="entry name" value="Beta-barrel_TonB_sf"/>
</dbReference>
<evidence type="ECO:0000256" key="12">
    <source>
        <dbReference type="RuleBase" id="RU003357"/>
    </source>
</evidence>
<feature type="chain" id="PRO_5005301403" description="TonB-dependent receptor" evidence="13">
    <location>
        <begin position="23"/>
        <end position="697"/>
    </location>
</feature>
<keyword evidence="7" id="KW-0406">Ion transport</keyword>
<evidence type="ECO:0000256" key="6">
    <source>
        <dbReference type="ARBA" id="ARBA00023004"/>
    </source>
</evidence>
<dbReference type="STRING" id="1513271.XM47_11735"/>
<feature type="domain" description="TonB-dependent receptor-like beta-barrel" evidence="14">
    <location>
        <begin position="256"/>
        <end position="655"/>
    </location>
</feature>
<name>A0A0J8JK82_9ALTE</name>
<keyword evidence="17" id="KW-1185">Reference proteome</keyword>
<keyword evidence="13" id="KW-0732">Signal</keyword>
<evidence type="ECO:0000259" key="14">
    <source>
        <dbReference type="Pfam" id="PF00593"/>
    </source>
</evidence>
<feature type="signal peptide" evidence="13">
    <location>
        <begin position="1"/>
        <end position="22"/>
    </location>
</feature>
<dbReference type="Proteomes" id="UP000037600">
    <property type="component" value="Unassembled WGS sequence"/>
</dbReference>
<dbReference type="AlphaFoldDB" id="A0A0J8JK82"/>
<dbReference type="Pfam" id="PF07715">
    <property type="entry name" value="Plug"/>
    <property type="match status" value="1"/>
</dbReference>
<keyword evidence="10 11" id="KW-0998">Cell outer membrane</keyword>
<dbReference type="InterPro" id="IPR012910">
    <property type="entry name" value="Plug_dom"/>
</dbReference>
<dbReference type="Gene3D" id="2.40.170.20">
    <property type="entry name" value="TonB-dependent receptor, beta-barrel domain"/>
    <property type="match status" value="1"/>
</dbReference>
<evidence type="ECO:0008006" key="18">
    <source>
        <dbReference type="Google" id="ProtNLM"/>
    </source>
</evidence>
<evidence type="ECO:0000256" key="5">
    <source>
        <dbReference type="ARBA" id="ARBA00022692"/>
    </source>
</evidence>
<evidence type="ECO:0000256" key="10">
    <source>
        <dbReference type="ARBA" id="ARBA00023237"/>
    </source>
</evidence>
<keyword evidence="9 11" id="KW-0472">Membrane</keyword>
<keyword evidence="3 11" id="KW-1134">Transmembrane beta strand</keyword>
<keyword evidence="8 12" id="KW-0798">TonB box</keyword>
<dbReference type="PROSITE" id="PS52016">
    <property type="entry name" value="TONB_DEPENDENT_REC_3"/>
    <property type="match status" value="1"/>
</dbReference>
<dbReference type="PANTHER" id="PTHR32552">
    <property type="entry name" value="FERRICHROME IRON RECEPTOR-RELATED"/>
    <property type="match status" value="1"/>
</dbReference>
<gene>
    <name evidence="16" type="ORF">XM47_11735</name>
</gene>
<accession>A0A0J8JK82</accession>
<comment type="similarity">
    <text evidence="11 12">Belongs to the TonB-dependent receptor family.</text>
</comment>
<comment type="subcellular location">
    <subcellularLocation>
        <location evidence="1 11">Cell outer membrane</location>
        <topology evidence="1 11">Multi-pass membrane protein</topology>
    </subcellularLocation>
</comment>
<dbReference type="InterPro" id="IPR000531">
    <property type="entry name" value="Beta-barrel_TonB"/>
</dbReference>
<dbReference type="InterPro" id="IPR039426">
    <property type="entry name" value="TonB-dep_rcpt-like"/>
</dbReference>
<protein>
    <recommendedName>
        <fullName evidence="18">TonB-dependent receptor</fullName>
    </recommendedName>
</protein>
<dbReference type="GO" id="GO:0009279">
    <property type="term" value="C:cell outer membrane"/>
    <property type="evidence" value="ECO:0007669"/>
    <property type="project" value="UniProtKB-SubCell"/>
</dbReference>
<organism evidence="16 17">
    <name type="scientific">Catenovulum maritimum</name>
    <dbReference type="NCBI Taxonomy" id="1513271"/>
    <lineage>
        <taxon>Bacteria</taxon>
        <taxon>Pseudomonadati</taxon>
        <taxon>Pseudomonadota</taxon>
        <taxon>Gammaproteobacteria</taxon>
        <taxon>Alteromonadales</taxon>
        <taxon>Alteromonadaceae</taxon>
        <taxon>Catenovulum</taxon>
    </lineage>
</organism>
<dbReference type="EMBL" id="LAZL01000018">
    <property type="protein sequence ID" value="KMT64876.1"/>
    <property type="molecule type" value="Genomic_DNA"/>
</dbReference>
<evidence type="ECO:0000256" key="2">
    <source>
        <dbReference type="ARBA" id="ARBA00022448"/>
    </source>
</evidence>
<dbReference type="PANTHER" id="PTHR32552:SF81">
    <property type="entry name" value="TONB-DEPENDENT OUTER MEMBRANE RECEPTOR"/>
    <property type="match status" value="1"/>
</dbReference>
<dbReference type="Pfam" id="PF00593">
    <property type="entry name" value="TonB_dep_Rec_b-barrel"/>
    <property type="match status" value="1"/>
</dbReference>
<dbReference type="RefSeq" id="WP_048692702.1">
    <property type="nucleotide sequence ID" value="NZ_KQ130492.1"/>
</dbReference>
<evidence type="ECO:0000256" key="13">
    <source>
        <dbReference type="SAM" id="SignalP"/>
    </source>
</evidence>
<evidence type="ECO:0000256" key="7">
    <source>
        <dbReference type="ARBA" id="ARBA00023065"/>
    </source>
</evidence>
<evidence type="ECO:0000259" key="15">
    <source>
        <dbReference type="Pfam" id="PF07715"/>
    </source>
</evidence>
<keyword evidence="6" id="KW-0408">Iron</keyword>
<evidence type="ECO:0000256" key="1">
    <source>
        <dbReference type="ARBA" id="ARBA00004571"/>
    </source>
</evidence>
<evidence type="ECO:0000256" key="11">
    <source>
        <dbReference type="PROSITE-ProRule" id="PRU01360"/>
    </source>
</evidence>
<dbReference type="PATRIC" id="fig|1513271.3.peg.2391"/>
<keyword evidence="2 11" id="KW-0813">Transport</keyword>
<dbReference type="SUPFAM" id="SSF56935">
    <property type="entry name" value="Porins"/>
    <property type="match status" value="1"/>
</dbReference>
<dbReference type="GO" id="GO:0006826">
    <property type="term" value="P:iron ion transport"/>
    <property type="evidence" value="ECO:0007669"/>
    <property type="project" value="UniProtKB-KW"/>
</dbReference>